<evidence type="ECO:0000313" key="4">
    <source>
        <dbReference type="Proteomes" id="UP001346149"/>
    </source>
</evidence>
<feature type="region of interest" description="Disordered" evidence="1">
    <location>
        <begin position="35"/>
        <end position="78"/>
    </location>
</feature>
<feature type="signal peptide" evidence="2">
    <location>
        <begin position="1"/>
        <end position="31"/>
    </location>
</feature>
<protein>
    <submittedName>
        <fullName evidence="3">Uncharacterized protein</fullName>
    </submittedName>
</protein>
<accession>A0AAN7RKF2</accession>
<dbReference type="AlphaFoldDB" id="A0AAN7RKF2"/>
<evidence type="ECO:0000313" key="3">
    <source>
        <dbReference type="EMBL" id="KAK4801241.1"/>
    </source>
</evidence>
<sequence>MGGPFGLIGNCTRMVVLVMVLVPVLSSLVRGRMVPPAEDRKGTGLPSSRVGDKLSSRGLRRRPLQVQPNGNVSSHGSSLIRVFSDDPVRHYHSIPRRTIQKLPIPKPALQPSSPSLSCPLLRSAIQLKGPSELDPGASTGGAGGLCNVGEGAGLCFSDVLGAGTGTSAGDGGEVAGEIVGVEEGGELTGAGTGGELTGSGTGGELAGVCAVGGDEGAVTDAGVGVAADGAGLEAFGVATGAVTGALAGTETGVATGAGVTGDVVGAADGD</sequence>
<feature type="compositionally biased region" description="Polar residues" evidence="1">
    <location>
        <begin position="66"/>
        <end position="77"/>
    </location>
</feature>
<proteinExistence type="predicted"/>
<feature type="chain" id="PRO_5043010233" evidence="2">
    <location>
        <begin position="32"/>
        <end position="270"/>
    </location>
</feature>
<gene>
    <name evidence="3" type="ORF">SAY86_021728</name>
</gene>
<evidence type="ECO:0000256" key="1">
    <source>
        <dbReference type="SAM" id="MobiDB-lite"/>
    </source>
</evidence>
<dbReference type="Proteomes" id="UP001346149">
    <property type="component" value="Unassembled WGS sequence"/>
</dbReference>
<reference evidence="3 4" key="1">
    <citation type="journal article" date="2023" name="Hortic Res">
        <title>Pangenome of water caltrop reveals structural variations and asymmetric subgenome divergence after allopolyploidization.</title>
        <authorList>
            <person name="Zhang X."/>
            <person name="Chen Y."/>
            <person name="Wang L."/>
            <person name="Yuan Y."/>
            <person name="Fang M."/>
            <person name="Shi L."/>
            <person name="Lu R."/>
            <person name="Comes H.P."/>
            <person name="Ma Y."/>
            <person name="Chen Y."/>
            <person name="Huang G."/>
            <person name="Zhou Y."/>
            <person name="Zheng Z."/>
            <person name="Qiu Y."/>
        </authorList>
    </citation>
    <scope>NUCLEOTIDE SEQUENCE [LARGE SCALE GENOMIC DNA]</scope>
    <source>
        <strain evidence="3">F231</strain>
    </source>
</reference>
<name>A0AAN7RKF2_TRANT</name>
<organism evidence="3 4">
    <name type="scientific">Trapa natans</name>
    <name type="common">Water chestnut</name>
    <dbReference type="NCBI Taxonomy" id="22666"/>
    <lineage>
        <taxon>Eukaryota</taxon>
        <taxon>Viridiplantae</taxon>
        <taxon>Streptophyta</taxon>
        <taxon>Embryophyta</taxon>
        <taxon>Tracheophyta</taxon>
        <taxon>Spermatophyta</taxon>
        <taxon>Magnoliopsida</taxon>
        <taxon>eudicotyledons</taxon>
        <taxon>Gunneridae</taxon>
        <taxon>Pentapetalae</taxon>
        <taxon>rosids</taxon>
        <taxon>malvids</taxon>
        <taxon>Myrtales</taxon>
        <taxon>Lythraceae</taxon>
        <taxon>Trapa</taxon>
    </lineage>
</organism>
<comment type="caution">
    <text evidence="3">The sequence shown here is derived from an EMBL/GenBank/DDBJ whole genome shotgun (WGS) entry which is preliminary data.</text>
</comment>
<keyword evidence="2" id="KW-0732">Signal</keyword>
<evidence type="ECO:0000256" key="2">
    <source>
        <dbReference type="SAM" id="SignalP"/>
    </source>
</evidence>
<keyword evidence="4" id="KW-1185">Reference proteome</keyword>
<dbReference type="EMBL" id="JAXQNO010000003">
    <property type="protein sequence ID" value="KAK4801241.1"/>
    <property type="molecule type" value="Genomic_DNA"/>
</dbReference>